<dbReference type="Pfam" id="PF04082">
    <property type="entry name" value="Fungal_trans"/>
    <property type="match status" value="1"/>
</dbReference>
<dbReference type="GO" id="GO:0006351">
    <property type="term" value="P:DNA-templated transcription"/>
    <property type="evidence" value="ECO:0007669"/>
    <property type="project" value="InterPro"/>
</dbReference>
<dbReference type="AlphaFoldDB" id="A0A9P7B066"/>
<feature type="region of interest" description="Disordered" evidence="7">
    <location>
        <begin position="347"/>
        <end position="371"/>
    </location>
</feature>
<name>A0A9P7B066_9HELO</name>
<evidence type="ECO:0000256" key="5">
    <source>
        <dbReference type="ARBA" id="ARBA00022833"/>
    </source>
</evidence>
<evidence type="ECO:0000256" key="7">
    <source>
        <dbReference type="SAM" id="MobiDB-lite"/>
    </source>
</evidence>
<dbReference type="GO" id="GO:0000981">
    <property type="term" value="F:DNA-binding transcription factor activity, RNA polymerase II-specific"/>
    <property type="evidence" value="ECO:0007669"/>
    <property type="project" value="InterPro"/>
</dbReference>
<feature type="region of interest" description="Disordered" evidence="7">
    <location>
        <begin position="22"/>
        <end position="143"/>
    </location>
</feature>
<evidence type="ECO:0000256" key="1">
    <source>
        <dbReference type="ARBA" id="ARBA00004123"/>
    </source>
</evidence>
<evidence type="ECO:0000259" key="8">
    <source>
        <dbReference type="Pfam" id="PF04082"/>
    </source>
</evidence>
<dbReference type="InterPro" id="IPR051059">
    <property type="entry name" value="VerF-like"/>
</dbReference>
<comment type="caution">
    <text evidence="9">The sequence shown here is derived from an EMBL/GenBank/DDBJ whole genome shotgun (WGS) entry which is preliminary data.</text>
</comment>
<evidence type="ECO:0000256" key="6">
    <source>
        <dbReference type="ARBA" id="ARBA00023242"/>
    </source>
</evidence>
<feature type="region of interest" description="Disordered" evidence="7">
    <location>
        <begin position="161"/>
        <end position="225"/>
    </location>
</feature>
<evidence type="ECO:0000256" key="3">
    <source>
        <dbReference type="ARBA" id="ARBA00022737"/>
    </source>
</evidence>
<feature type="region of interest" description="Disordered" evidence="7">
    <location>
        <begin position="244"/>
        <end position="305"/>
    </location>
</feature>
<dbReference type="OrthoDB" id="6077919at2759"/>
<dbReference type="GO" id="GO:0000785">
    <property type="term" value="C:chromatin"/>
    <property type="evidence" value="ECO:0007669"/>
    <property type="project" value="TreeGrafter"/>
</dbReference>
<dbReference type="GO" id="GO:0000978">
    <property type="term" value="F:RNA polymerase II cis-regulatory region sequence-specific DNA binding"/>
    <property type="evidence" value="ECO:0007669"/>
    <property type="project" value="InterPro"/>
</dbReference>
<dbReference type="EMBL" id="VNKQ01000003">
    <property type="protein sequence ID" value="KAG0651912.1"/>
    <property type="molecule type" value="Genomic_DNA"/>
</dbReference>
<evidence type="ECO:0000256" key="2">
    <source>
        <dbReference type="ARBA" id="ARBA00022723"/>
    </source>
</evidence>
<evidence type="ECO:0000313" key="10">
    <source>
        <dbReference type="Proteomes" id="UP000785200"/>
    </source>
</evidence>
<reference evidence="9" key="1">
    <citation type="submission" date="2019-07" db="EMBL/GenBank/DDBJ databases">
        <title>Hyphodiscus hymeniophilus genome sequencing and assembly.</title>
        <authorList>
            <person name="Kramer G."/>
            <person name="Nodwell J."/>
        </authorList>
    </citation>
    <scope>NUCLEOTIDE SEQUENCE</scope>
    <source>
        <strain evidence="9">ATCC 34498</strain>
    </source>
</reference>
<keyword evidence="2" id="KW-0479">Metal-binding</keyword>
<evidence type="ECO:0000256" key="4">
    <source>
        <dbReference type="ARBA" id="ARBA00022771"/>
    </source>
</evidence>
<keyword evidence="10" id="KW-1185">Reference proteome</keyword>
<keyword evidence="5" id="KW-0862">Zinc</keyword>
<sequence length="1016" mass="110718">MSALKDIMDVDVEPLDSQAAYRRAKEASQLQASHSSVDHRSVSRSPSLDDTNKGKTLKRRRSDRISQPGPTNLIRRRSSAAREENAMNYNSGYQVELGVGGSNQASTSGSPQQSSRGSEQPTPEMPVKYTPVTGRISRAKKGVPVHTCDICRPVKTFTRAEHLSETQGEKAYRSTGSRSRGPSSSPSESRTPPLKVEPPSQHATVNQTSPTESLTPRTSGGAEGSMTAFSAITSSFQAVNFSPVTGSSNKRSASEAQLSGAGPYSPSSPSSGITARPPTVFGGHITSSPFQSNSEANLTNGDHFARASQDGFGGLFFEPNSSNFPNYSGSQSLPLLRIPGETYVPGLSHTQDNSPWCSSASDSNYSTQSEGSRNDRLWAMRGRAHSITTTADWSGPIGTAQWSSHPMGTMPQDMRSPPAFDSMLEPYETPYSSPRMTPPTSTRQLLDVPGTFGGYYMESVGSPALPTYNKPMAHSFLPASPTRISDSGLASIDQRKDMVEQQPLGPLGTLTMGSSASYQTQLAQLDGYISSYWRSFDHLFPIIHRGTFDPAEDSLLSSAMAAMGTQYHDSPEARQRGVELNDYCRKSIGLCLNWNLHTMQAILLTEIFTRFRGRKTNIETSHHFKEVYTRLLNNSSRDQTPFSTHSSNAAAGDSLLDPFTTHQTIQSLQSGLHNDWTQWADTEARLRLLAACFMLDIHQSIYHERPRLDVAIEEVASMLCLPCHDDSWNAPSAEDWQAQSVDYSVQHLPLLEQDLSSQYIVTSSPFAQCLYICSLATHLPPRDDPTYPCDFLPHSMANSIVSLRTLFPTSPLAHSYLALHHTPLHDLLAIAGDTWVFGKKITPPSAFHSAQSRLKIWSSSLAAAAATQHACHVITTILQPQSPRSICVSDYWALYTAALICWAFGHRYQSSSSGATAIRSDHSNATDNSAMEIDSPLGSSADEAKLKALTYINGILELGTEDLLTSKANMKGDTAGIIEAVRSTLEFESVGNKCMMIVDAVLVLTRIIEGGRGKWF</sequence>
<dbReference type="InterPro" id="IPR007219">
    <property type="entry name" value="XnlR_reg_dom"/>
</dbReference>
<feature type="compositionally biased region" description="Basic and acidic residues" evidence="7">
    <location>
        <begin position="161"/>
        <end position="172"/>
    </location>
</feature>
<feature type="compositionally biased region" description="Polar residues" evidence="7">
    <location>
        <begin position="244"/>
        <end position="257"/>
    </location>
</feature>
<protein>
    <submittedName>
        <fullName evidence="9">Nicotinate catabolism cluster-specific transcription factor</fullName>
    </submittedName>
</protein>
<dbReference type="PANTHER" id="PTHR40626">
    <property type="entry name" value="MIP31509P"/>
    <property type="match status" value="1"/>
</dbReference>
<feature type="domain" description="Xylanolytic transcriptional activator regulatory" evidence="8">
    <location>
        <begin position="529"/>
        <end position="752"/>
    </location>
</feature>
<organism evidence="9 10">
    <name type="scientific">Hyphodiscus hymeniophilus</name>
    <dbReference type="NCBI Taxonomy" id="353542"/>
    <lineage>
        <taxon>Eukaryota</taxon>
        <taxon>Fungi</taxon>
        <taxon>Dikarya</taxon>
        <taxon>Ascomycota</taxon>
        <taxon>Pezizomycotina</taxon>
        <taxon>Leotiomycetes</taxon>
        <taxon>Helotiales</taxon>
        <taxon>Hyphodiscaceae</taxon>
        <taxon>Hyphodiscus</taxon>
    </lineage>
</organism>
<feature type="compositionally biased region" description="Polar residues" evidence="7">
    <location>
        <begin position="285"/>
        <end position="300"/>
    </location>
</feature>
<dbReference type="PANTHER" id="PTHR40626:SF30">
    <property type="entry name" value="FINGER DOMAIN PROTEIN, PUTATIVE (AFU_ORTHOLOGUE AFUA_4G13600)-RELATED"/>
    <property type="match status" value="1"/>
</dbReference>
<dbReference type="GO" id="GO:0008270">
    <property type="term" value="F:zinc ion binding"/>
    <property type="evidence" value="ECO:0007669"/>
    <property type="project" value="UniProtKB-KW"/>
</dbReference>
<feature type="compositionally biased region" description="Polar residues" evidence="7">
    <location>
        <begin position="201"/>
        <end position="218"/>
    </location>
</feature>
<dbReference type="GO" id="GO:0005634">
    <property type="term" value="C:nucleus"/>
    <property type="evidence" value="ECO:0007669"/>
    <property type="project" value="UniProtKB-SubCell"/>
</dbReference>
<evidence type="ECO:0000313" key="9">
    <source>
        <dbReference type="EMBL" id="KAG0651912.1"/>
    </source>
</evidence>
<dbReference type="CDD" id="cd12148">
    <property type="entry name" value="fungal_TF_MHR"/>
    <property type="match status" value="1"/>
</dbReference>
<keyword evidence="4" id="KW-0863">Zinc-finger</keyword>
<gene>
    <name evidence="9" type="ORF">D0Z07_1138</name>
</gene>
<accession>A0A9P7B066</accession>
<comment type="subcellular location">
    <subcellularLocation>
        <location evidence="1">Nucleus</location>
    </subcellularLocation>
</comment>
<keyword evidence="6" id="KW-0539">Nucleus</keyword>
<feature type="compositionally biased region" description="Low complexity" evidence="7">
    <location>
        <begin position="259"/>
        <end position="272"/>
    </location>
</feature>
<proteinExistence type="predicted"/>
<keyword evidence="3" id="KW-0677">Repeat</keyword>
<dbReference type="Proteomes" id="UP000785200">
    <property type="component" value="Unassembled WGS sequence"/>
</dbReference>
<feature type="compositionally biased region" description="Polar residues" evidence="7">
    <location>
        <begin position="102"/>
        <end position="121"/>
    </location>
</feature>
<feature type="compositionally biased region" description="Low complexity" evidence="7">
    <location>
        <begin position="173"/>
        <end position="193"/>
    </location>
</feature>
<feature type="compositionally biased region" description="Polar residues" evidence="7">
    <location>
        <begin position="348"/>
        <end position="371"/>
    </location>
</feature>